<dbReference type="Pfam" id="PF02458">
    <property type="entry name" value="Transferase"/>
    <property type="match status" value="1"/>
</dbReference>
<protein>
    <submittedName>
        <fullName evidence="2">BAHD family acyltransferase</fullName>
        <ecNumber evidence="2">2.3.1.-</ecNumber>
    </submittedName>
</protein>
<accession>D8S5X4</accession>
<organism evidence="3">
    <name type="scientific">Selaginella moellendorffii</name>
    <name type="common">Spikemoss</name>
    <dbReference type="NCBI Taxonomy" id="88036"/>
    <lineage>
        <taxon>Eukaryota</taxon>
        <taxon>Viridiplantae</taxon>
        <taxon>Streptophyta</taxon>
        <taxon>Embryophyta</taxon>
        <taxon>Tracheophyta</taxon>
        <taxon>Lycopodiopsida</taxon>
        <taxon>Selaginellales</taxon>
        <taxon>Selaginellaceae</taxon>
        <taxon>Selaginella</taxon>
    </lineage>
</organism>
<proteinExistence type="inferred from homology"/>
<dbReference type="HOGENOM" id="CLU_014546_10_0_1"/>
<dbReference type="EMBL" id="GL377603">
    <property type="protein sequence ID" value="EFJ20134.1"/>
    <property type="molecule type" value="Genomic_DNA"/>
</dbReference>
<dbReference type="InterPro" id="IPR050317">
    <property type="entry name" value="Plant_Fungal_Acyltransferase"/>
</dbReference>
<dbReference type="EC" id="2.3.1.-" evidence="2"/>
<keyword evidence="2" id="KW-0808">Transferase</keyword>
<sequence>MASVVTVLGSWTVKPETPTPQPRTHKLSNLDFHISFENYTKQVYYFPPSSRDDLVASLRTSLSGVLVPFYVLAGRVRRAEDGHKLEVDCNDAGVSFVEASAPDASFSDWKNMAFCSIEQHLNPSEVAITDPDTAPIFKVTKFKCGGIALGILTAEVVLDGSSFFAFVNAWSEIHRGLPLSRPPVFASNIFQARQPPAIILPVRDYYSSPIYNTHSAKATDVTSEYAVKMFEMDPDQVDDLIRDVHSGPYSYGRPPTSFEATSAMIWKAITEARDLQDSIITSYVYAISLKGKNRWNPPVPASYIGNSIHSPCLTAKAGDIKSRHLSYAARLFHEDILSTTQEHMQSAIDWMEMELGRGRKINLNGDFVSGTGIYSTSLHSFPVYSVDFGWGKTVHYSLVMQPPWYGNGVTVILPSPRGGRHRRLLISLPAIHMKKLVNHEFFRKYTTLGS</sequence>
<dbReference type="Proteomes" id="UP000001514">
    <property type="component" value="Unassembled WGS sequence"/>
</dbReference>
<dbReference type="AlphaFoldDB" id="D8S5X4"/>
<dbReference type="STRING" id="88036.D8S5X4"/>
<evidence type="ECO:0000313" key="2">
    <source>
        <dbReference type="EMBL" id="EFJ20134.1"/>
    </source>
</evidence>
<reference evidence="2 3" key="1">
    <citation type="journal article" date="2011" name="Science">
        <title>The Selaginella genome identifies genetic changes associated with the evolution of vascular plants.</title>
        <authorList>
            <person name="Banks J.A."/>
            <person name="Nishiyama T."/>
            <person name="Hasebe M."/>
            <person name="Bowman J.L."/>
            <person name="Gribskov M."/>
            <person name="dePamphilis C."/>
            <person name="Albert V.A."/>
            <person name="Aono N."/>
            <person name="Aoyama T."/>
            <person name="Ambrose B.A."/>
            <person name="Ashton N.W."/>
            <person name="Axtell M.J."/>
            <person name="Barker E."/>
            <person name="Barker M.S."/>
            <person name="Bennetzen J.L."/>
            <person name="Bonawitz N.D."/>
            <person name="Chapple C."/>
            <person name="Cheng C."/>
            <person name="Correa L.G."/>
            <person name="Dacre M."/>
            <person name="DeBarry J."/>
            <person name="Dreyer I."/>
            <person name="Elias M."/>
            <person name="Engstrom E.M."/>
            <person name="Estelle M."/>
            <person name="Feng L."/>
            <person name="Finet C."/>
            <person name="Floyd S.K."/>
            <person name="Frommer W.B."/>
            <person name="Fujita T."/>
            <person name="Gramzow L."/>
            <person name="Gutensohn M."/>
            <person name="Harholt J."/>
            <person name="Hattori M."/>
            <person name="Heyl A."/>
            <person name="Hirai T."/>
            <person name="Hiwatashi Y."/>
            <person name="Ishikawa M."/>
            <person name="Iwata M."/>
            <person name="Karol K.G."/>
            <person name="Koehler B."/>
            <person name="Kolukisaoglu U."/>
            <person name="Kubo M."/>
            <person name="Kurata T."/>
            <person name="Lalonde S."/>
            <person name="Li K."/>
            <person name="Li Y."/>
            <person name="Litt A."/>
            <person name="Lyons E."/>
            <person name="Manning G."/>
            <person name="Maruyama T."/>
            <person name="Michael T.P."/>
            <person name="Mikami K."/>
            <person name="Miyazaki S."/>
            <person name="Morinaga S."/>
            <person name="Murata T."/>
            <person name="Mueller-Roeber B."/>
            <person name="Nelson D.R."/>
            <person name="Obara M."/>
            <person name="Oguri Y."/>
            <person name="Olmstead R.G."/>
            <person name="Onodera N."/>
            <person name="Petersen B.L."/>
            <person name="Pils B."/>
            <person name="Prigge M."/>
            <person name="Rensing S.A."/>
            <person name="Riano-Pachon D.M."/>
            <person name="Roberts A.W."/>
            <person name="Sato Y."/>
            <person name="Scheller H.V."/>
            <person name="Schulz B."/>
            <person name="Schulz C."/>
            <person name="Shakirov E.V."/>
            <person name="Shibagaki N."/>
            <person name="Shinohara N."/>
            <person name="Shippen D.E."/>
            <person name="Soerensen I."/>
            <person name="Sotooka R."/>
            <person name="Sugimoto N."/>
            <person name="Sugita M."/>
            <person name="Sumikawa N."/>
            <person name="Tanurdzic M."/>
            <person name="Theissen G."/>
            <person name="Ulvskov P."/>
            <person name="Wakazuki S."/>
            <person name="Weng J.K."/>
            <person name="Willats W.W."/>
            <person name="Wipf D."/>
            <person name="Wolf P.G."/>
            <person name="Yang L."/>
            <person name="Zimmer A.D."/>
            <person name="Zhu Q."/>
            <person name="Mitros T."/>
            <person name="Hellsten U."/>
            <person name="Loque D."/>
            <person name="Otillar R."/>
            <person name="Salamov A."/>
            <person name="Schmutz J."/>
            <person name="Shapiro H."/>
            <person name="Lindquist E."/>
            <person name="Lucas S."/>
            <person name="Rokhsar D."/>
            <person name="Grigoriev I.V."/>
        </authorList>
    </citation>
    <scope>NUCLEOTIDE SEQUENCE [LARGE SCALE GENOMIC DNA]</scope>
</reference>
<dbReference type="Gramene" id="EFJ20134">
    <property type="protein sequence ID" value="EFJ20134"/>
    <property type="gene ID" value="SELMODRAFT_450745"/>
</dbReference>
<dbReference type="GO" id="GO:0016747">
    <property type="term" value="F:acyltransferase activity, transferring groups other than amino-acyl groups"/>
    <property type="evidence" value="ECO:0000318"/>
    <property type="project" value="GO_Central"/>
</dbReference>
<name>D8S5X4_SELML</name>
<keyword evidence="2" id="KW-0012">Acyltransferase</keyword>
<gene>
    <name evidence="2" type="primary">BAHDb7d</name>
    <name evidence="2" type="ORF">SELMODRAFT_450745</name>
</gene>
<dbReference type="Gene3D" id="3.30.559.10">
    <property type="entry name" value="Chloramphenicol acetyltransferase-like domain"/>
    <property type="match status" value="2"/>
</dbReference>
<dbReference type="InterPro" id="IPR023213">
    <property type="entry name" value="CAT-like_dom_sf"/>
</dbReference>
<dbReference type="KEGG" id="smo:SELMODRAFT_450745"/>
<dbReference type="InParanoid" id="D8S5X4"/>
<comment type="similarity">
    <text evidence="1">Belongs to the plant acyltransferase family.</text>
</comment>
<dbReference type="PANTHER" id="PTHR31642">
    <property type="entry name" value="TRICHOTHECENE 3-O-ACETYLTRANSFERASE"/>
    <property type="match status" value="1"/>
</dbReference>
<dbReference type="OMA" id="PKICNIE"/>
<evidence type="ECO:0000256" key="1">
    <source>
        <dbReference type="ARBA" id="ARBA00009861"/>
    </source>
</evidence>
<evidence type="ECO:0000313" key="3">
    <source>
        <dbReference type="Proteomes" id="UP000001514"/>
    </source>
</evidence>
<dbReference type="PANTHER" id="PTHR31642:SF316">
    <property type="entry name" value="PROTEIN ECERIFERUM 26-LIKE"/>
    <property type="match status" value="1"/>
</dbReference>
<keyword evidence="3" id="KW-1185">Reference proteome</keyword>
<dbReference type="eggNOG" id="ENOG502QTJX">
    <property type="taxonomic scope" value="Eukaryota"/>
</dbReference>